<protein>
    <submittedName>
        <fullName evidence="1">Winged helix DNA-binding domain-containing protein</fullName>
    </submittedName>
</protein>
<dbReference type="InterPro" id="IPR009351">
    <property type="entry name" value="AlkZ-like"/>
</dbReference>
<dbReference type="Proteomes" id="UP001596189">
    <property type="component" value="Unassembled WGS sequence"/>
</dbReference>
<comment type="caution">
    <text evidence="1">The sequence shown here is derived from an EMBL/GenBank/DDBJ whole genome shotgun (WGS) entry which is preliminary data.</text>
</comment>
<dbReference type="PANTHER" id="PTHR38479">
    <property type="entry name" value="LMO0824 PROTEIN"/>
    <property type="match status" value="1"/>
</dbReference>
<sequence>MDALQIAHRRLRAQHLTGPPAPDVAAVVRDLGAVQAQEFAPALWSVAQRTAGYDQDAVMRAYDAGVLLRSHALRPTWHFLLPEDIGWVQRLTAPRVHGVSRYYYRQVGIDDAVAGRAGEVMLQALDGGAFLTRAELSQALARSGIQASGVRLAYLVMHAELEGLIASGAMRGKQHTYAALSERAPASVRWEPDDPLRELTRRYLSGHGPATVKDLSWWASLTLTQVRDGIARLGDEVASIDVDGLTYWFVGPTTDEREASPSVRLLQAYDEFGVAFTEGRAVTNVAGHKLVPPSANTVVHLLVLDSQVVGLWRRVVRKGGLDAELTTAVRLGTRQRKAVETAFAEYAQFTGQPVDVHWTEP</sequence>
<evidence type="ECO:0000313" key="1">
    <source>
        <dbReference type="EMBL" id="MFC6007408.1"/>
    </source>
</evidence>
<evidence type="ECO:0000313" key="2">
    <source>
        <dbReference type="Proteomes" id="UP001596189"/>
    </source>
</evidence>
<accession>A0ABW1JFB8</accession>
<dbReference type="GO" id="GO:0003677">
    <property type="term" value="F:DNA binding"/>
    <property type="evidence" value="ECO:0007669"/>
    <property type="project" value="UniProtKB-KW"/>
</dbReference>
<proteinExistence type="predicted"/>
<dbReference type="PANTHER" id="PTHR38479:SF2">
    <property type="entry name" value="WINGED HELIX DNA-BINDING DOMAIN-CONTAINING PROTEIN"/>
    <property type="match status" value="1"/>
</dbReference>
<name>A0ABW1JFB8_9ACTN</name>
<dbReference type="EMBL" id="JBHSRD010000003">
    <property type="protein sequence ID" value="MFC6007408.1"/>
    <property type="molecule type" value="Genomic_DNA"/>
</dbReference>
<dbReference type="RefSeq" id="WP_345716208.1">
    <property type="nucleotide sequence ID" value="NZ_BAABFP010000004.1"/>
</dbReference>
<keyword evidence="1" id="KW-0238">DNA-binding</keyword>
<gene>
    <name evidence="1" type="ORF">ACFQDO_09730</name>
</gene>
<reference evidence="2" key="1">
    <citation type="journal article" date="2019" name="Int. J. Syst. Evol. Microbiol.">
        <title>The Global Catalogue of Microorganisms (GCM) 10K type strain sequencing project: providing services to taxonomists for standard genome sequencing and annotation.</title>
        <authorList>
            <consortium name="The Broad Institute Genomics Platform"/>
            <consortium name="The Broad Institute Genome Sequencing Center for Infectious Disease"/>
            <person name="Wu L."/>
            <person name="Ma J."/>
        </authorList>
    </citation>
    <scope>NUCLEOTIDE SEQUENCE [LARGE SCALE GENOMIC DNA]</scope>
    <source>
        <strain evidence="2">KACC 14249</strain>
    </source>
</reference>
<keyword evidence="2" id="KW-1185">Reference proteome</keyword>
<organism evidence="1 2">
    <name type="scientific">Angustibacter luteus</name>
    <dbReference type="NCBI Taxonomy" id="658456"/>
    <lineage>
        <taxon>Bacteria</taxon>
        <taxon>Bacillati</taxon>
        <taxon>Actinomycetota</taxon>
        <taxon>Actinomycetes</taxon>
        <taxon>Kineosporiales</taxon>
        <taxon>Kineosporiaceae</taxon>
    </lineage>
</organism>
<dbReference type="Pfam" id="PF06224">
    <property type="entry name" value="AlkZ-like"/>
    <property type="match status" value="1"/>
</dbReference>